<evidence type="ECO:0000313" key="2">
    <source>
        <dbReference type="EMBL" id="MCX2979537.1"/>
    </source>
</evidence>
<dbReference type="EMBL" id="SHNN01000001">
    <property type="protein sequence ID" value="MCX2979537.1"/>
    <property type="molecule type" value="Genomic_DNA"/>
</dbReference>
<evidence type="ECO:0000256" key="1">
    <source>
        <dbReference type="SAM" id="Phobius"/>
    </source>
</evidence>
<proteinExistence type="predicted"/>
<dbReference type="Gene3D" id="3.40.50.11350">
    <property type="match status" value="1"/>
</dbReference>
<keyword evidence="1" id="KW-0812">Transmembrane</keyword>
<dbReference type="InterPro" id="IPR008716">
    <property type="entry name" value="NodZ"/>
</dbReference>
<keyword evidence="1" id="KW-1133">Transmembrane helix</keyword>
<name>A0ABT3TB82_9GAMM</name>
<reference evidence="2" key="1">
    <citation type="submission" date="2019-02" db="EMBL/GenBank/DDBJ databases">
        <authorList>
            <person name="Li S.-H."/>
        </authorList>
    </citation>
    <scope>NUCLEOTIDE SEQUENCE</scope>
    <source>
        <strain evidence="2">IMCC14734</strain>
    </source>
</reference>
<feature type="transmembrane region" description="Helical" evidence="1">
    <location>
        <begin position="6"/>
        <end position="26"/>
    </location>
</feature>
<protein>
    <submittedName>
        <fullName evidence="2">Uncharacterized protein</fullName>
    </submittedName>
</protein>
<comment type="caution">
    <text evidence="2">The sequence shown here is derived from an EMBL/GenBank/DDBJ whole genome shotgun (WGS) entry which is preliminary data.</text>
</comment>
<dbReference type="Pfam" id="PF05830">
    <property type="entry name" value="NodZ"/>
    <property type="match status" value="1"/>
</dbReference>
<keyword evidence="1" id="KW-0472">Membrane</keyword>
<sequence>MSKHLIYNASSAAGLGHVLTAVAVYADYARQTGRRFHLTCRTWNLRIDNSLDVDPIFAELFELETEGTDSIQLSERISNAAINDSNSLLLVGVGNKDIVNSFPEHERLHAHEMTHMREFRPLLENTIDHAADCIIIQTVSPFSSLRKDFPFFDLYPAPARLSDSLLHEALSGVALERHVGVHIRHGNGEFLHGRSEYGTDEFQQMVSKIMRTALDIAAERNLDIIAFSDNAPLLEQLHAEYGVKFVTHKMRPDKVWKDHLQALEQQERAQAISTMLRDFYALTQCANVVCGSSLFTTAAYIFSKHRAFTKVVS</sequence>
<accession>A0ABT3TB82</accession>
<organism evidence="2 3">
    <name type="scientific">Candidatus Litorirhabdus singularis</name>
    <dbReference type="NCBI Taxonomy" id="2518993"/>
    <lineage>
        <taxon>Bacteria</taxon>
        <taxon>Pseudomonadati</taxon>
        <taxon>Pseudomonadota</taxon>
        <taxon>Gammaproteobacteria</taxon>
        <taxon>Cellvibrionales</taxon>
        <taxon>Halieaceae</taxon>
        <taxon>Candidatus Litorirhabdus</taxon>
    </lineage>
</organism>
<evidence type="ECO:0000313" key="3">
    <source>
        <dbReference type="Proteomes" id="UP001143362"/>
    </source>
</evidence>
<gene>
    <name evidence="2" type="ORF">EYC98_01530</name>
</gene>
<dbReference type="Proteomes" id="UP001143362">
    <property type="component" value="Unassembled WGS sequence"/>
</dbReference>
<dbReference type="RefSeq" id="WP_279243537.1">
    <property type="nucleotide sequence ID" value="NZ_SHNN01000001.1"/>
</dbReference>
<keyword evidence="3" id="KW-1185">Reference proteome</keyword>